<dbReference type="GO" id="GO:0007052">
    <property type="term" value="P:mitotic spindle organization"/>
    <property type="evidence" value="ECO:0007669"/>
    <property type="project" value="TreeGrafter"/>
</dbReference>
<dbReference type="OrthoDB" id="2355at2759"/>
<evidence type="ECO:0000256" key="5">
    <source>
        <dbReference type="ARBA" id="ARBA00023212"/>
    </source>
</evidence>
<reference evidence="8" key="1">
    <citation type="submission" date="2022-06" db="EMBL/GenBank/DDBJ databases">
        <title>Complete genome sequences of two strains of the flax pathogen Septoria linicola.</title>
        <authorList>
            <person name="Lapalu N."/>
            <person name="Simon A."/>
            <person name="Demenou B."/>
            <person name="Paumier D."/>
            <person name="Guillot M.-P."/>
            <person name="Gout L."/>
            <person name="Valade R."/>
        </authorList>
    </citation>
    <scope>NUCLEOTIDE SEQUENCE</scope>
    <source>
        <strain evidence="8">SE15195</strain>
    </source>
</reference>
<protein>
    <recommendedName>
        <fullName evidence="3">Dynactin subunit 6</fullName>
    </recommendedName>
</protein>
<dbReference type="InterPro" id="IPR027777">
    <property type="entry name" value="DCTN6"/>
</dbReference>
<sequence>MASRPANTSKRTSAAMTSEPVAKPPPCKIHSLAVVSDKAQITGSHTVELCDNSVLHPHCKIKADHGIVYVGRSTIICEATIIGVTEGEGNVIIGDGVLIEAGATIEAKSIGDGTVIEAKAKIGKGAMIGKHCKISPLSEIAADEQLSDYTVVFGDNQRRHNQTMADNLEVRDAKRRGQELHIEMLKKLIPNASHKWT</sequence>
<dbReference type="Proteomes" id="UP001056384">
    <property type="component" value="Chromosome 4"/>
</dbReference>
<evidence type="ECO:0000256" key="2">
    <source>
        <dbReference type="ARBA" id="ARBA00007719"/>
    </source>
</evidence>
<dbReference type="PANTHER" id="PTHR13072">
    <property type="entry name" value="DYNACTIN 6"/>
    <property type="match status" value="1"/>
</dbReference>
<evidence type="ECO:0000256" key="3">
    <source>
        <dbReference type="ARBA" id="ARBA00016573"/>
    </source>
</evidence>
<proteinExistence type="inferred from homology"/>
<name>A0A9Q9EJ86_9PEZI</name>
<dbReference type="InterPro" id="IPR001451">
    <property type="entry name" value="Hexapep"/>
</dbReference>
<evidence type="ECO:0000256" key="6">
    <source>
        <dbReference type="ARBA" id="ARBA00034687"/>
    </source>
</evidence>
<comment type="similarity">
    <text evidence="2">Belongs to the dynactin subunits 5/6 family. Dynactin subunit 6 subfamily.</text>
</comment>
<feature type="region of interest" description="Disordered" evidence="7">
    <location>
        <begin position="1"/>
        <end position="23"/>
    </location>
</feature>
<feature type="compositionally biased region" description="Polar residues" evidence="7">
    <location>
        <begin position="1"/>
        <end position="16"/>
    </location>
</feature>
<evidence type="ECO:0000256" key="4">
    <source>
        <dbReference type="ARBA" id="ARBA00022490"/>
    </source>
</evidence>
<keyword evidence="4" id="KW-0963">Cytoplasm</keyword>
<dbReference type="AlphaFoldDB" id="A0A9Q9EJ86"/>
<comment type="function">
    <text evidence="6">Part of the dynactin complex that activates the molecular motor dynein for ultra-processive transport along microtubules.</text>
</comment>
<keyword evidence="9" id="KW-1185">Reference proteome</keyword>
<dbReference type="PANTHER" id="PTHR13072:SF0">
    <property type="entry name" value="DYNACTIN SUBUNIT 6"/>
    <property type="match status" value="1"/>
</dbReference>
<dbReference type="InterPro" id="IPR011004">
    <property type="entry name" value="Trimer_LpxA-like_sf"/>
</dbReference>
<dbReference type="SUPFAM" id="SSF51161">
    <property type="entry name" value="Trimeric LpxA-like enzymes"/>
    <property type="match status" value="1"/>
</dbReference>
<evidence type="ECO:0000256" key="1">
    <source>
        <dbReference type="ARBA" id="ARBA00004245"/>
    </source>
</evidence>
<dbReference type="GO" id="GO:0070840">
    <property type="term" value="F:dynein complex binding"/>
    <property type="evidence" value="ECO:0007669"/>
    <property type="project" value="TreeGrafter"/>
</dbReference>
<dbReference type="Gene3D" id="2.160.10.10">
    <property type="entry name" value="Hexapeptide repeat proteins"/>
    <property type="match status" value="1"/>
</dbReference>
<comment type="subcellular location">
    <subcellularLocation>
        <location evidence="1">Cytoplasm</location>
        <location evidence="1">Cytoskeleton</location>
    </subcellularLocation>
</comment>
<organism evidence="8 9">
    <name type="scientific">Septoria linicola</name>
    <dbReference type="NCBI Taxonomy" id="215465"/>
    <lineage>
        <taxon>Eukaryota</taxon>
        <taxon>Fungi</taxon>
        <taxon>Dikarya</taxon>
        <taxon>Ascomycota</taxon>
        <taxon>Pezizomycotina</taxon>
        <taxon>Dothideomycetes</taxon>
        <taxon>Dothideomycetidae</taxon>
        <taxon>Mycosphaerellales</taxon>
        <taxon>Mycosphaerellaceae</taxon>
        <taxon>Septoria</taxon>
    </lineage>
</organism>
<dbReference type="EMBL" id="CP099421">
    <property type="protein sequence ID" value="USW51944.1"/>
    <property type="molecule type" value="Genomic_DNA"/>
</dbReference>
<evidence type="ECO:0000313" key="9">
    <source>
        <dbReference type="Proteomes" id="UP001056384"/>
    </source>
</evidence>
<evidence type="ECO:0000256" key="7">
    <source>
        <dbReference type="SAM" id="MobiDB-lite"/>
    </source>
</evidence>
<dbReference type="Pfam" id="PF00132">
    <property type="entry name" value="Hexapep"/>
    <property type="match status" value="1"/>
</dbReference>
<keyword evidence="5" id="KW-0206">Cytoskeleton</keyword>
<dbReference type="GO" id="GO:0005869">
    <property type="term" value="C:dynactin complex"/>
    <property type="evidence" value="ECO:0007669"/>
    <property type="project" value="InterPro"/>
</dbReference>
<gene>
    <name evidence="8" type="ORF">Slin15195_G052630</name>
</gene>
<accession>A0A9Q9EJ86</accession>
<evidence type="ECO:0000313" key="8">
    <source>
        <dbReference type="EMBL" id="USW51944.1"/>
    </source>
</evidence>